<proteinExistence type="predicted"/>
<dbReference type="GO" id="GO:0005886">
    <property type="term" value="C:plasma membrane"/>
    <property type="evidence" value="ECO:0007669"/>
    <property type="project" value="TreeGrafter"/>
</dbReference>
<dbReference type="EnsemblPlants" id="AUR62044255-RA">
    <property type="protein sequence ID" value="AUR62044255-RA:cds"/>
    <property type="gene ID" value="AUR62044255"/>
</dbReference>
<keyword evidence="4 7" id="KW-1133">Transmembrane helix</keyword>
<sequence>MRNTLSVVAALLATIIFAAGFTLPGGLNNETGSAVLANNPAFLVFLLADAYAMCTSMLVLFCQIWPMVSNRDMSYLLVDRSVFILMQALYGTMLAFMTANRTVLHNVLAKLLPTANKDPQDRARLFTE</sequence>
<evidence type="ECO:0000256" key="7">
    <source>
        <dbReference type="SAM" id="Phobius"/>
    </source>
</evidence>
<evidence type="ECO:0000259" key="9">
    <source>
        <dbReference type="Pfam" id="PF13962"/>
    </source>
</evidence>
<organism evidence="10 11">
    <name type="scientific">Chenopodium quinoa</name>
    <name type="common">Quinoa</name>
    <dbReference type="NCBI Taxonomy" id="63459"/>
    <lineage>
        <taxon>Eukaryota</taxon>
        <taxon>Viridiplantae</taxon>
        <taxon>Streptophyta</taxon>
        <taxon>Embryophyta</taxon>
        <taxon>Tracheophyta</taxon>
        <taxon>Spermatophyta</taxon>
        <taxon>Magnoliopsida</taxon>
        <taxon>eudicotyledons</taxon>
        <taxon>Gunneridae</taxon>
        <taxon>Pentapetalae</taxon>
        <taxon>Caryophyllales</taxon>
        <taxon>Chenopodiaceae</taxon>
        <taxon>Chenopodioideae</taxon>
        <taxon>Atripliceae</taxon>
        <taxon>Chenopodium</taxon>
    </lineage>
</organism>
<dbReference type="InterPro" id="IPR026961">
    <property type="entry name" value="PGG_dom"/>
</dbReference>
<evidence type="ECO:0000256" key="8">
    <source>
        <dbReference type="SAM" id="SignalP"/>
    </source>
</evidence>
<evidence type="ECO:0000313" key="10">
    <source>
        <dbReference type="EnsemblPlants" id="AUR62044255-RA:cds"/>
    </source>
</evidence>
<dbReference type="Gramene" id="AUR62032021-RA">
    <property type="protein sequence ID" value="AUR62032021-RA:cds"/>
    <property type="gene ID" value="AUR62032021"/>
</dbReference>
<evidence type="ECO:0000256" key="4">
    <source>
        <dbReference type="ARBA" id="ARBA00022989"/>
    </source>
</evidence>
<keyword evidence="5" id="KW-0040">ANK repeat</keyword>
<dbReference type="Gramene" id="AUR62044255-RA">
    <property type="protein sequence ID" value="AUR62044255-RA:cds"/>
    <property type="gene ID" value="AUR62044255"/>
</dbReference>
<feature type="transmembrane region" description="Helical" evidence="7">
    <location>
        <begin position="77"/>
        <end position="99"/>
    </location>
</feature>
<dbReference type="EnsemblPlants" id="AUR62032021-RA">
    <property type="protein sequence ID" value="AUR62032021-RA:cds"/>
    <property type="gene ID" value="AUR62032021"/>
</dbReference>
<feature type="transmembrane region" description="Helical" evidence="7">
    <location>
        <begin position="42"/>
        <end position="65"/>
    </location>
</feature>
<dbReference type="AlphaFoldDB" id="A0A803NDQ8"/>
<keyword evidence="6 7" id="KW-0472">Membrane</keyword>
<keyword evidence="2 7" id="KW-0812">Transmembrane</keyword>
<dbReference type="Pfam" id="PF13962">
    <property type="entry name" value="PGG"/>
    <property type="match status" value="1"/>
</dbReference>
<keyword evidence="3" id="KW-0677">Repeat</keyword>
<feature type="domain" description="PGG" evidence="9">
    <location>
        <begin position="1"/>
        <end position="99"/>
    </location>
</feature>
<accession>A0A803MM59</accession>
<evidence type="ECO:0000256" key="5">
    <source>
        <dbReference type="ARBA" id="ARBA00023043"/>
    </source>
</evidence>
<comment type="subcellular location">
    <subcellularLocation>
        <location evidence="1">Membrane</location>
        <topology evidence="1">Multi-pass membrane protein</topology>
    </subcellularLocation>
</comment>
<evidence type="ECO:0000256" key="2">
    <source>
        <dbReference type="ARBA" id="ARBA00022692"/>
    </source>
</evidence>
<dbReference type="PANTHER" id="PTHR24186:SF46">
    <property type="entry name" value="PROTEIN ACCELERATED CELL DEATH 6-LIKE"/>
    <property type="match status" value="1"/>
</dbReference>
<reference evidence="10" key="1">
    <citation type="journal article" date="2017" name="Nature">
        <title>The genome of Chenopodium quinoa.</title>
        <authorList>
            <person name="Jarvis D.E."/>
            <person name="Ho Y.S."/>
            <person name="Lightfoot D.J."/>
            <person name="Schmoeckel S.M."/>
            <person name="Li B."/>
            <person name="Borm T.J.A."/>
            <person name="Ohyanagi H."/>
            <person name="Mineta K."/>
            <person name="Michell C.T."/>
            <person name="Saber N."/>
            <person name="Kharbatia N.M."/>
            <person name="Rupper R.R."/>
            <person name="Sharp A.R."/>
            <person name="Dally N."/>
            <person name="Boughton B.A."/>
            <person name="Woo Y.H."/>
            <person name="Gao G."/>
            <person name="Schijlen E.G.W.M."/>
            <person name="Guo X."/>
            <person name="Momin A.A."/>
            <person name="Negrao S."/>
            <person name="Al-Babili S."/>
            <person name="Gehring C."/>
            <person name="Roessner U."/>
            <person name="Jung C."/>
            <person name="Murphy K."/>
            <person name="Arold S.T."/>
            <person name="Gojobori T."/>
            <person name="van der Linden C.G."/>
            <person name="van Loo E.N."/>
            <person name="Jellen E.N."/>
            <person name="Maughan P.J."/>
            <person name="Tester M."/>
        </authorList>
    </citation>
    <scope>NUCLEOTIDE SEQUENCE [LARGE SCALE GENOMIC DNA]</scope>
    <source>
        <strain evidence="10">cv. PI 614886</strain>
    </source>
</reference>
<evidence type="ECO:0000256" key="6">
    <source>
        <dbReference type="ARBA" id="ARBA00023136"/>
    </source>
</evidence>
<evidence type="ECO:0000256" key="3">
    <source>
        <dbReference type="ARBA" id="ARBA00022737"/>
    </source>
</evidence>
<protein>
    <recommendedName>
        <fullName evidence="9">PGG domain-containing protein</fullName>
    </recommendedName>
</protein>
<evidence type="ECO:0000256" key="1">
    <source>
        <dbReference type="ARBA" id="ARBA00004141"/>
    </source>
</evidence>
<reference evidence="10" key="2">
    <citation type="submission" date="2021-03" db="UniProtKB">
        <authorList>
            <consortium name="EnsemblPlants"/>
        </authorList>
    </citation>
    <scope>IDENTIFICATION</scope>
</reference>
<accession>A0A803NDQ8</accession>
<keyword evidence="11" id="KW-1185">Reference proteome</keyword>
<dbReference type="PANTHER" id="PTHR24186">
    <property type="entry name" value="PROTEIN PHOSPHATASE 1 REGULATORY SUBUNIT"/>
    <property type="match status" value="1"/>
</dbReference>
<name>A0A803NDQ8_CHEQI</name>
<evidence type="ECO:0000313" key="11">
    <source>
        <dbReference type="Proteomes" id="UP000596660"/>
    </source>
</evidence>
<feature type="signal peptide" evidence="8">
    <location>
        <begin position="1"/>
        <end position="20"/>
    </location>
</feature>
<dbReference type="Proteomes" id="UP000596660">
    <property type="component" value="Unplaced"/>
</dbReference>
<keyword evidence="8" id="KW-0732">Signal</keyword>
<feature type="chain" id="PRO_5035414168" description="PGG domain-containing protein" evidence="8">
    <location>
        <begin position="21"/>
        <end position="128"/>
    </location>
</feature>